<reference evidence="3" key="1">
    <citation type="submission" date="2022-11" db="UniProtKB">
        <authorList>
            <consortium name="WormBaseParasite"/>
        </authorList>
    </citation>
    <scope>IDENTIFICATION</scope>
</reference>
<protein>
    <submittedName>
        <fullName evidence="3">Uncharacterized protein</fullName>
    </submittedName>
</protein>
<dbReference type="InterPro" id="IPR045860">
    <property type="entry name" value="Snake_toxin-like_sf"/>
</dbReference>
<evidence type="ECO:0000313" key="3">
    <source>
        <dbReference type="WBParaSite" id="ACRNAN_scaffold3305.g12685.t1"/>
    </source>
</evidence>
<name>A0A914DQF6_9BILA</name>
<dbReference type="WBParaSite" id="ACRNAN_scaffold3305.g12685.t1">
    <property type="protein sequence ID" value="ACRNAN_scaffold3305.g12685.t1"/>
    <property type="gene ID" value="ACRNAN_scaffold3305.g12685"/>
</dbReference>
<feature type="signal peptide" evidence="1">
    <location>
        <begin position="1"/>
        <end position="18"/>
    </location>
</feature>
<keyword evidence="1" id="KW-0732">Signal</keyword>
<feature type="chain" id="PRO_5037862152" evidence="1">
    <location>
        <begin position="19"/>
        <end position="121"/>
    </location>
</feature>
<dbReference type="Proteomes" id="UP000887540">
    <property type="component" value="Unplaced"/>
</dbReference>
<sequence>MALKEIIILVALFSVGIASECPTCQAGYCDGGGISEPCPGDIHLCYVLTVQTNSSIVVIRAGCLFQNCTAIEQHNPGSKCQECYGDNCNWPSNQLGNNSSNSLASMISFLSVVISVFVLLL</sequence>
<dbReference type="SUPFAM" id="SSF57302">
    <property type="entry name" value="Snake toxin-like"/>
    <property type="match status" value="1"/>
</dbReference>
<evidence type="ECO:0000256" key="1">
    <source>
        <dbReference type="SAM" id="SignalP"/>
    </source>
</evidence>
<accession>A0A914DQF6</accession>
<dbReference type="AlphaFoldDB" id="A0A914DQF6"/>
<proteinExistence type="predicted"/>
<keyword evidence="2" id="KW-1185">Reference proteome</keyword>
<evidence type="ECO:0000313" key="2">
    <source>
        <dbReference type="Proteomes" id="UP000887540"/>
    </source>
</evidence>
<organism evidence="2 3">
    <name type="scientific">Acrobeloides nanus</name>
    <dbReference type="NCBI Taxonomy" id="290746"/>
    <lineage>
        <taxon>Eukaryota</taxon>
        <taxon>Metazoa</taxon>
        <taxon>Ecdysozoa</taxon>
        <taxon>Nematoda</taxon>
        <taxon>Chromadorea</taxon>
        <taxon>Rhabditida</taxon>
        <taxon>Tylenchina</taxon>
        <taxon>Cephalobomorpha</taxon>
        <taxon>Cephaloboidea</taxon>
        <taxon>Cephalobidae</taxon>
        <taxon>Acrobeloides</taxon>
    </lineage>
</organism>